<feature type="domain" description="Ribosome maturation factor RimM PRC barrel" evidence="7">
    <location>
        <begin position="121"/>
        <end position="183"/>
    </location>
</feature>
<dbReference type="AlphaFoldDB" id="A0A9X3LMY0"/>
<accession>A0A9X3LMY0</accession>
<comment type="subcellular location">
    <subcellularLocation>
        <location evidence="5">Cytoplasm</location>
    </subcellularLocation>
</comment>
<keyword evidence="4 5" id="KW-0143">Chaperone</keyword>
<dbReference type="SUPFAM" id="SSF50447">
    <property type="entry name" value="Translation proteins"/>
    <property type="match status" value="1"/>
</dbReference>
<comment type="similarity">
    <text evidence="5">Belongs to the RimM family.</text>
</comment>
<keyword evidence="1 5" id="KW-0963">Cytoplasm</keyword>
<comment type="domain">
    <text evidence="5">The PRC barrel domain binds ribosomal protein uS19.</text>
</comment>
<evidence type="ECO:0000313" key="8">
    <source>
        <dbReference type="EMBL" id="MCZ9289268.1"/>
    </source>
</evidence>
<evidence type="ECO:0000256" key="5">
    <source>
        <dbReference type="HAMAP-Rule" id="MF_00014"/>
    </source>
</evidence>
<evidence type="ECO:0000259" key="7">
    <source>
        <dbReference type="Pfam" id="PF24986"/>
    </source>
</evidence>
<keyword evidence="2 5" id="KW-0690">Ribosome biogenesis</keyword>
<dbReference type="EMBL" id="JAKMUT010000002">
    <property type="protein sequence ID" value="MCZ9289268.1"/>
    <property type="molecule type" value="Genomic_DNA"/>
</dbReference>
<dbReference type="GO" id="GO:0043022">
    <property type="term" value="F:ribosome binding"/>
    <property type="evidence" value="ECO:0007669"/>
    <property type="project" value="InterPro"/>
</dbReference>
<dbReference type="PANTHER" id="PTHR33692">
    <property type="entry name" value="RIBOSOME MATURATION FACTOR RIMM"/>
    <property type="match status" value="1"/>
</dbReference>
<dbReference type="InterPro" id="IPR002676">
    <property type="entry name" value="RimM_N"/>
</dbReference>
<reference evidence="8" key="1">
    <citation type="submission" date="2022-02" db="EMBL/GenBank/DDBJ databases">
        <title>Corynebacterium sp. from urogenital microbiome.</title>
        <authorList>
            <person name="Cappelli E.A."/>
            <person name="Ribeiro T.G."/>
            <person name="Peixe L."/>
        </authorList>
    </citation>
    <scope>NUCLEOTIDE SEQUENCE</scope>
    <source>
        <strain evidence="8">C8Ua_174</strain>
    </source>
</reference>
<feature type="domain" description="RimM N-terminal" evidence="6">
    <location>
        <begin position="4"/>
        <end position="83"/>
    </location>
</feature>
<protein>
    <recommendedName>
        <fullName evidence="5">Ribosome maturation factor RimM</fullName>
    </recommendedName>
</protein>
<dbReference type="InterPro" id="IPR036976">
    <property type="entry name" value="RimM_N_sf"/>
</dbReference>
<dbReference type="NCBIfam" id="TIGR02273">
    <property type="entry name" value="16S_RimM"/>
    <property type="match status" value="1"/>
</dbReference>
<comment type="function">
    <text evidence="5">An accessory protein needed during the final step in the assembly of 30S ribosomal subunit, possibly for assembly of the head region. Essential for efficient processing of 16S rRNA. May be needed both before and after RbfA during the maturation of 16S rRNA. It has affinity for free ribosomal 30S subunits but not for 70S ribosomes.</text>
</comment>
<dbReference type="InterPro" id="IPR009000">
    <property type="entry name" value="Transl_B-barrel_sf"/>
</dbReference>
<evidence type="ECO:0000313" key="9">
    <source>
        <dbReference type="Proteomes" id="UP001146469"/>
    </source>
</evidence>
<dbReference type="InterPro" id="IPR011961">
    <property type="entry name" value="RimM"/>
</dbReference>
<evidence type="ECO:0000259" key="6">
    <source>
        <dbReference type="Pfam" id="PF01782"/>
    </source>
</evidence>
<dbReference type="Pfam" id="PF24986">
    <property type="entry name" value="PRC_RimM"/>
    <property type="match status" value="1"/>
</dbReference>
<dbReference type="SUPFAM" id="SSF50346">
    <property type="entry name" value="PRC-barrel domain"/>
    <property type="match status" value="1"/>
</dbReference>
<comment type="caution">
    <text evidence="8">The sequence shown here is derived from an EMBL/GenBank/DDBJ whole genome shotgun (WGS) entry which is preliminary data.</text>
</comment>
<organism evidence="8 9">
    <name type="scientific">Corynebacterium evansiae</name>
    <dbReference type="NCBI Taxonomy" id="2913499"/>
    <lineage>
        <taxon>Bacteria</taxon>
        <taxon>Bacillati</taxon>
        <taxon>Actinomycetota</taxon>
        <taxon>Actinomycetes</taxon>
        <taxon>Mycobacteriales</taxon>
        <taxon>Corynebacteriaceae</taxon>
        <taxon>Corynebacterium</taxon>
    </lineage>
</organism>
<dbReference type="PANTHER" id="PTHR33692:SF1">
    <property type="entry name" value="RIBOSOME MATURATION FACTOR RIMM"/>
    <property type="match status" value="1"/>
</dbReference>
<dbReference type="GO" id="GO:0005737">
    <property type="term" value="C:cytoplasm"/>
    <property type="evidence" value="ECO:0007669"/>
    <property type="project" value="UniProtKB-SubCell"/>
</dbReference>
<evidence type="ECO:0000256" key="2">
    <source>
        <dbReference type="ARBA" id="ARBA00022517"/>
    </source>
</evidence>
<dbReference type="GO" id="GO:0042274">
    <property type="term" value="P:ribosomal small subunit biogenesis"/>
    <property type="evidence" value="ECO:0007669"/>
    <property type="project" value="UniProtKB-UniRule"/>
</dbReference>
<dbReference type="Proteomes" id="UP001146469">
    <property type="component" value="Unassembled WGS sequence"/>
</dbReference>
<dbReference type="RefSeq" id="WP_049050441.1">
    <property type="nucleotide sequence ID" value="NZ_JAKMUT010000002.1"/>
</dbReference>
<dbReference type="GO" id="GO:0005840">
    <property type="term" value="C:ribosome"/>
    <property type="evidence" value="ECO:0007669"/>
    <property type="project" value="InterPro"/>
</dbReference>
<sequence>MELQIGRVIKPHGVRGEVVVDPTTDTPEQRFATGEVLKGRQAGKELSLTVRSFRPHQGRLLVTFEEVADRTAAESLRGVRFFAAPVHDEDDDGFYDHELEGLTAYLLAPGTDLEGDEIQLGDLVGEVVAVEHTPAGQLLVILIDAESQLPTAGKEVLVPFRHQIVPVVDLEEEILVLTPPEGLLELS</sequence>
<keyword evidence="3 5" id="KW-0698">rRNA processing</keyword>
<dbReference type="HAMAP" id="MF_00014">
    <property type="entry name" value="Ribosome_mat_RimM"/>
    <property type="match status" value="1"/>
</dbReference>
<dbReference type="Gene3D" id="2.40.30.60">
    <property type="entry name" value="RimM"/>
    <property type="match status" value="1"/>
</dbReference>
<gene>
    <name evidence="5 8" type="primary">rimM</name>
    <name evidence="8" type="ORF">L8V00_03460</name>
</gene>
<dbReference type="InterPro" id="IPR056792">
    <property type="entry name" value="PRC_RimM"/>
</dbReference>
<proteinExistence type="inferred from homology"/>
<dbReference type="Gene3D" id="2.30.30.240">
    <property type="entry name" value="PRC-barrel domain"/>
    <property type="match status" value="1"/>
</dbReference>
<dbReference type="Pfam" id="PF01782">
    <property type="entry name" value="RimM"/>
    <property type="match status" value="1"/>
</dbReference>
<dbReference type="InterPro" id="IPR011033">
    <property type="entry name" value="PRC_barrel-like_sf"/>
</dbReference>
<dbReference type="GO" id="GO:0006364">
    <property type="term" value="P:rRNA processing"/>
    <property type="evidence" value="ECO:0007669"/>
    <property type="project" value="UniProtKB-UniRule"/>
</dbReference>
<evidence type="ECO:0000256" key="1">
    <source>
        <dbReference type="ARBA" id="ARBA00022490"/>
    </source>
</evidence>
<keyword evidence="9" id="KW-1185">Reference proteome</keyword>
<comment type="subunit">
    <text evidence="5">Binds ribosomal protein uS19.</text>
</comment>
<name>A0A9X3LMY0_9CORY</name>
<evidence type="ECO:0000256" key="4">
    <source>
        <dbReference type="ARBA" id="ARBA00023186"/>
    </source>
</evidence>
<evidence type="ECO:0000256" key="3">
    <source>
        <dbReference type="ARBA" id="ARBA00022552"/>
    </source>
</evidence>